<dbReference type="EC" id="1.1.-.-" evidence="4"/>
<evidence type="ECO:0000259" key="3">
    <source>
        <dbReference type="Pfam" id="PF00465"/>
    </source>
</evidence>
<dbReference type="Pfam" id="PF00465">
    <property type="entry name" value="Fe-ADH"/>
    <property type="match status" value="1"/>
</dbReference>
<evidence type="ECO:0000256" key="1">
    <source>
        <dbReference type="ARBA" id="ARBA00022723"/>
    </source>
</evidence>
<reference evidence="4 5" key="1">
    <citation type="submission" date="2021-01" db="EMBL/GenBank/DDBJ databases">
        <title>Genomic Encyclopedia of Type Strains, Phase IV (KMG-IV): sequencing the most valuable type-strain genomes for metagenomic binning, comparative biology and taxonomic classification.</title>
        <authorList>
            <person name="Goeker M."/>
        </authorList>
    </citation>
    <scope>NUCLEOTIDE SEQUENCE [LARGE SCALE GENOMIC DNA]</scope>
    <source>
        <strain evidence="4 5">DSM 25879</strain>
    </source>
</reference>
<keyword evidence="1" id="KW-0479">Metal-binding</keyword>
<dbReference type="PIRSF" id="PIRSF000112">
    <property type="entry name" value="Glycerol_dehydrogenase"/>
    <property type="match status" value="1"/>
</dbReference>
<name>A0ABS2NX55_9BACI</name>
<dbReference type="CDD" id="cd08172">
    <property type="entry name" value="GlyDH-like"/>
    <property type="match status" value="1"/>
</dbReference>
<accession>A0ABS2NX55</accession>
<dbReference type="Gene3D" id="1.20.1090.10">
    <property type="entry name" value="Dehydroquinate synthase-like - alpha domain"/>
    <property type="match status" value="1"/>
</dbReference>
<feature type="domain" description="Alcohol dehydrogenase iron-type/glycerol dehydrogenase GldA" evidence="3">
    <location>
        <begin position="9"/>
        <end position="142"/>
    </location>
</feature>
<evidence type="ECO:0000256" key="2">
    <source>
        <dbReference type="ARBA" id="ARBA00023002"/>
    </source>
</evidence>
<evidence type="ECO:0000313" key="5">
    <source>
        <dbReference type="Proteomes" id="UP000737402"/>
    </source>
</evidence>
<dbReference type="EMBL" id="JAFBED010000002">
    <property type="protein sequence ID" value="MBM7619257.1"/>
    <property type="molecule type" value="Genomic_DNA"/>
</dbReference>
<dbReference type="PANTHER" id="PTHR43616">
    <property type="entry name" value="GLYCEROL DEHYDROGENASE"/>
    <property type="match status" value="1"/>
</dbReference>
<gene>
    <name evidence="4" type="ORF">JOC95_001106</name>
</gene>
<dbReference type="Gene3D" id="3.40.50.1970">
    <property type="match status" value="1"/>
</dbReference>
<dbReference type="InterPro" id="IPR001670">
    <property type="entry name" value="ADH_Fe/GldA"/>
</dbReference>
<dbReference type="GO" id="GO:0016491">
    <property type="term" value="F:oxidoreductase activity"/>
    <property type="evidence" value="ECO:0007669"/>
    <property type="project" value="UniProtKB-KW"/>
</dbReference>
<protein>
    <submittedName>
        <fullName evidence="4">Oxidoreductase</fullName>
        <ecNumber evidence="4">1.1.-.-</ecNumber>
    </submittedName>
</protein>
<dbReference type="Proteomes" id="UP000737402">
    <property type="component" value="Unassembled WGS sequence"/>
</dbReference>
<organism evidence="4 5">
    <name type="scientific">Sutcliffiella tianshenii</name>
    <dbReference type="NCBI Taxonomy" id="1463404"/>
    <lineage>
        <taxon>Bacteria</taxon>
        <taxon>Bacillati</taxon>
        <taxon>Bacillota</taxon>
        <taxon>Bacilli</taxon>
        <taxon>Bacillales</taxon>
        <taxon>Bacillaceae</taxon>
        <taxon>Sutcliffiella</taxon>
    </lineage>
</organism>
<keyword evidence="2 4" id="KW-0560">Oxidoreductase</keyword>
<comment type="caution">
    <text evidence="4">The sequence shown here is derived from an EMBL/GenBank/DDBJ whole genome shotgun (WGS) entry which is preliminary data.</text>
</comment>
<dbReference type="InterPro" id="IPR016205">
    <property type="entry name" value="Glycerol_DH"/>
</dbReference>
<evidence type="ECO:0000313" key="4">
    <source>
        <dbReference type="EMBL" id="MBM7619257.1"/>
    </source>
</evidence>
<dbReference type="RefSeq" id="WP_239582711.1">
    <property type="nucleotide sequence ID" value="NZ_JAFBED010000002.1"/>
</dbReference>
<dbReference type="PANTHER" id="PTHR43616:SF3">
    <property type="entry name" value="HYDROXYCARBOXYLATE DEHYDROGENASE A"/>
    <property type="match status" value="1"/>
</dbReference>
<sequence>MINVQGAPAIYQSEVGALKKLPVFLETNGFQKVFVVHGTKSLRSVKSHIPDFGSLQVHYEHYGGECSDEEINRLRKVAESWDADIIIGLGGGKVLDLSKALGYEMRLEVVLIPTVASTCAAWTPLSVFYTENGEFDRYTIFPKSTLLVLVEPEILLKAPIQFYKAGIGDTLAKWYEAQSLIYDLDPVPVAVKLGLQSADLCKNIILEEGIEALSDIEKGKLTSSFRAVTDAIIMLGGMVGGFADHFGRIAGAHSVHNALTKIPSTHHLLHGEKVAYGILVQLALEGKVEEIGNLTAFFEKTDLPKNLLDLGISNKDRQTLETIAEHTLLPSESIHFMKRKFESTDILQAFEVIEKINVKRERTG</sequence>
<dbReference type="SUPFAM" id="SSF56796">
    <property type="entry name" value="Dehydroquinate synthase-like"/>
    <property type="match status" value="1"/>
</dbReference>
<proteinExistence type="predicted"/>
<keyword evidence="5" id="KW-1185">Reference proteome</keyword>